<dbReference type="Pfam" id="PF13923">
    <property type="entry name" value="zf-C3HC4_2"/>
    <property type="match status" value="1"/>
</dbReference>
<keyword evidence="1 3" id="KW-0479">Metal-binding</keyword>
<dbReference type="PANTHER" id="PTHR10131">
    <property type="entry name" value="TNF RECEPTOR ASSOCIATED FACTOR"/>
    <property type="match status" value="1"/>
</dbReference>
<dbReference type="InterPro" id="IPR013083">
    <property type="entry name" value="Znf_RING/FYVE/PHD"/>
</dbReference>
<evidence type="ECO:0000259" key="4">
    <source>
        <dbReference type="PROSITE" id="PS50089"/>
    </source>
</evidence>
<dbReference type="Proteomes" id="UP000759131">
    <property type="component" value="Unassembled WGS sequence"/>
</dbReference>
<dbReference type="PANTHER" id="PTHR10131:SF94">
    <property type="entry name" value="TNF RECEPTOR-ASSOCIATED FACTOR 4"/>
    <property type="match status" value="1"/>
</dbReference>
<evidence type="ECO:0000313" key="6">
    <source>
        <dbReference type="Proteomes" id="UP000759131"/>
    </source>
</evidence>
<dbReference type="GO" id="GO:0008270">
    <property type="term" value="F:zinc ion binding"/>
    <property type="evidence" value="ECO:0007669"/>
    <property type="project" value="UniProtKB-KW"/>
</dbReference>
<keyword evidence="1 3" id="KW-0863">Zinc-finger</keyword>
<evidence type="ECO:0000256" key="2">
    <source>
        <dbReference type="ARBA" id="ARBA00022833"/>
    </source>
</evidence>
<accession>A0A7R9KGN4</accession>
<dbReference type="EMBL" id="OC855851">
    <property type="protein sequence ID" value="CAD7622771.1"/>
    <property type="molecule type" value="Genomic_DNA"/>
</dbReference>
<keyword evidence="6" id="KW-1185">Reference proteome</keyword>
<dbReference type="GO" id="GO:0007017">
    <property type="term" value="P:microtubule-based process"/>
    <property type="evidence" value="ECO:0007669"/>
    <property type="project" value="InterPro"/>
</dbReference>
<dbReference type="SUPFAM" id="SSF54648">
    <property type="entry name" value="DLC"/>
    <property type="match status" value="2"/>
</dbReference>
<proteinExistence type="predicted"/>
<evidence type="ECO:0000256" key="1">
    <source>
        <dbReference type="ARBA" id="ARBA00022771"/>
    </source>
</evidence>
<organism evidence="5">
    <name type="scientific">Medioppia subpectinata</name>
    <dbReference type="NCBI Taxonomy" id="1979941"/>
    <lineage>
        <taxon>Eukaryota</taxon>
        <taxon>Metazoa</taxon>
        <taxon>Ecdysozoa</taxon>
        <taxon>Arthropoda</taxon>
        <taxon>Chelicerata</taxon>
        <taxon>Arachnida</taxon>
        <taxon>Acari</taxon>
        <taxon>Acariformes</taxon>
        <taxon>Sarcoptiformes</taxon>
        <taxon>Oribatida</taxon>
        <taxon>Brachypylina</taxon>
        <taxon>Oppioidea</taxon>
        <taxon>Oppiidae</taxon>
        <taxon>Medioppia</taxon>
    </lineage>
</organism>
<evidence type="ECO:0000256" key="3">
    <source>
        <dbReference type="PROSITE-ProRule" id="PRU00175"/>
    </source>
</evidence>
<dbReference type="Gene3D" id="3.30.740.10">
    <property type="entry name" value="Protein Inhibitor Of Neuronal Nitric Oxide Synthase"/>
    <property type="match status" value="2"/>
</dbReference>
<dbReference type="AlphaFoldDB" id="A0A7R9KGN4"/>
<dbReference type="InterPro" id="IPR037177">
    <property type="entry name" value="DLC_sf"/>
</dbReference>
<sequence length="428" mass="48854">MPGYSVDRFPELSAEDREDYSCSICQHIFDTPVTTTCCLQAFCEDCINEWLNNNTTCPYDRKPLTQSQLSQPPRAMRNTLGRFKIRCDYWAYGCREVVKLDDLPKHTANCRHMCDVCPKCRCERTPGHDCVDALLAQNNELKKQLDNELVINRAAQYMDNCTLGDSCGGSSQQVVCADGHVELTPGHECLTALRAKWRDAQVEIDALKHELQTSRKSDLVIPSDSQLLAACKQHLFTAAHEVTYNNMDADMTDKTLAIIRSALTIQHNFYSVCSHVCTQLDLEYGTYWYCVPYSMNETIIYTTANKTSNLIIVKYTPITFIVYRVDTLDVPNLRARIKRNKIARNIDVINSVKMTENMIAAVKKITFAAIDRFDTIKDIAIDITDKMKAKYRQNVWQCVVSARDCEDDTANYTTKYIVYLVDQLHICD</sequence>
<dbReference type="GO" id="GO:0030286">
    <property type="term" value="C:dynein complex"/>
    <property type="evidence" value="ECO:0007669"/>
    <property type="project" value="InterPro"/>
</dbReference>
<gene>
    <name evidence="5" type="ORF">OSB1V03_LOCUS3234</name>
</gene>
<dbReference type="EMBL" id="CAJPIZ010001276">
    <property type="protein sequence ID" value="CAG2103201.1"/>
    <property type="molecule type" value="Genomic_DNA"/>
</dbReference>
<dbReference type="SUPFAM" id="SSF57850">
    <property type="entry name" value="RING/U-box"/>
    <property type="match status" value="1"/>
</dbReference>
<keyword evidence="2" id="KW-0862">Zinc</keyword>
<dbReference type="PROSITE" id="PS50089">
    <property type="entry name" value="ZF_RING_2"/>
    <property type="match status" value="1"/>
</dbReference>
<evidence type="ECO:0000313" key="5">
    <source>
        <dbReference type="EMBL" id="CAD7622771.1"/>
    </source>
</evidence>
<dbReference type="InterPro" id="IPR001841">
    <property type="entry name" value="Znf_RING"/>
</dbReference>
<feature type="domain" description="RING-type" evidence="4">
    <location>
        <begin position="22"/>
        <end position="61"/>
    </location>
</feature>
<reference evidence="5" key="1">
    <citation type="submission" date="2020-11" db="EMBL/GenBank/DDBJ databases">
        <authorList>
            <person name="Tran Van P."/>
        </authorList>
    </citation>
    <scope>NUCLEOTIDE SEQUENCE</scope>
</reference>
<protein>
    <recommendedName>
        <fullName evidence="4">RING-type domain-containing protein</fullName>
    </recommendedName>
</protein>
<dbReference type="OrthoDB" id="9049620at2759"/>
<dbReference type="Gene3D" id="3.30.40.10">
    <property type="entry name" value="Zinc/RING finger domain, C3HC4 (zinc finger)"/>
    <property type="match status" value="1"/>
</dbReference>
<name>A0A7R9KGN4_9ACAR</name>